<dbReference type="InterPro" id="IPR050218">
    <property type="entry name" value="LptD"/>
</dbReference>
<reference evidence="2 3" key="1">
    <citation type="journal article" date="2017" name="Front. Microbiol.">
        <title>Labilibaculum manganireducens gen. nov., sp. nov. and Labilibaculum filiforme sp. nov., Novel Bacteroidetes Isolated from Subsurface Sediments of the Baltic Sea.</title>
        <authorList>
            <person name="Vandieken V."/>
            <person name="Marshall I.P."/>
            <person name="Niemann H."/>
            <person name="Engelen B."/>
            <person name="Cypionka H."/>
        </authorList>
    </citation>
    <scope>NUCLEOTIDE SEQUENCE [LARGE SCALE GENOMIC DNA]</scope>
    <source>
        <strain evidence="2 3">59.16B</strain>
    </source>
</reference>
<proteinExistence type="predicted"/>
<dbReference type="GO" id="GO:1990351">
    <property type="term" value="C:transporter complex"/>
    <property type="evidence" value="ECO:0007669"/>
    <property type="project" value="TreeGrafter"/>
</dbReference>
<gene>
    <name evidence="2" type="ORF">BZG02_05215</name>
</gene>
<protein>
    <recommendedName>
        <fullName evidence="1">LPS-assembly protein LptD central domain-containing protein</fullName>
    </recommendedName>
</protein>
<dbReference type="InterPro" id="IPR045659">
    <property type="entry name" value="LptD_2"/>
</dbReference>
<dbReference type="Pfam" id="PF19838">
    <property type="entry name" value="LptD_2"/>
    <property type="match status" value="1"/>
</dbReference>
<feature type="domain" description="LPS-assembly protein LptD central" evidence="1">
    <location>
        <begin position="234"/>
        <end position="713"/>
    </location>
</feature>
<evidence type="ECO:0000313" key="2">
    <source>
        <dbReference type="EMBL" id="PKQ64223.1"/>
    </source>
</evidence>
<dbReference type="GO" id="GO:0009279">
    <property type="term" value="C:cell outer membrane"/>
    <property type="evidence" value="ECO:0007669"/>
    <property type="project" value="TreeGrafter"/>
</dbReference>
<dbReference type="PANTHER" id="PTHR30189:SF1">
    <property type="entry name" value="LPS-ASSEMBLY PROTEIN LPTD"/>
    <property type="match status" value="1"/>
</dbReference>
<accession>A0A2N3I1U2</accession>
<sequence length="880" mass="99666">MQLKLLQKVFIIFIGITLPLSSFAFTNSAYDYGNYQPITNWNSEDFTHLLNFEISEKDTLLKTTSDTLRSDSIVSDSVKKEKKAFFEATIEYNADDTIVFSLTGQKVFLTKNAFVKYGEIELKAYFIELDLEKKEAFAYGIKDTTGTFIDTPEFKDGAEEFTCKELKYNFDTGKGLVHEIITEQEGGFVHSEITKRIDDKTFYLKNGKYTTCDHEHPHYYVKMTKAKMIKDDKIVSGPLYLVIEDVPMPVGLPFAMFPFSSSYSSGVIVPSYGEEQRRGFNLRGGGYYWAINEYLDLAVTGDIFANGSWGGYVESSYKTRYRYSGNLATEYHSNTYGDKGLADYSESTDFAVRWTHTQDSKANPYRTFSASVNFSTSNNDRNNSQSIQRITNNQKQSSISYSKKWPDSPFSLNASLRHSQNSIDTTISLTLPSMSLNMTQIYPFRAKGKSTNLRWYDKVGISYSSKMENRINTKESELMNSSLAKDWTNGYQHSIPISTNFKLTKDLTLSPTLNYQGVAYTKSIRKSWDQDLNDGDGGVHTDTIQGFNYAHNYSTSASLSLSPKIYGMYTFKESSKLAAIRHVMTPSVSVSYTPEMGVRRSKYYKTYRNDATGTDVEYSMFEGSLYGTPSGAMESGSVSFGLDNNVEAKVRTANDTTGTEEFKKVKIIESLKFSTSYNMFADSLNWSTIRMSGRTKLFNKKLGLSVGSTVDPYKLNANKVKINEFGPRLTNASIDLDFSFSASDAKGESGKGDKDDKSAKPWRDTRYVDFDIPWSFSIDYGWTYSKPTTTSTVRQNIGVTGNVSLTPKWKVSFSTGYDFTDKEVTSSQFTVTRDLHCWQMSFNAIPFGTYQSYNFRINVESSILQDLKYEKKQAWQDVSF</sequence>
<evidence type="ECO:0000313" key="3">
    <source>
        <dbReference type="Proteomes" id="UP000233535"/>
    </source>
</evidence>
<dbReference type="Proteomes" id="UP000233535">
    <property type="component" value="Unassembled WGS sequence"/>
</dbReference>
<name>A0A2N3I1U2_9BACT</name>
<dbReference type="AlphaFoldDB" id="A0A2N3I1U2"/>
<dbReference type="EMBL" id="MVDD01000003">
    <property type="protein sequence ID" value="PKQ64223.1"/>
    <property type="molecule type" value="Genomic_DNA"/>
</dbReference>
<organism evidence="2 3">
    <name type="scientific">Labilibaculum filiforme</name>
    <dbReference type="NCBI Taxonomy" id="1940526"/>
    <lineage>
        <taxon>Bacteria</taxon>
        <taxon>Pseudomonadati</taxon>
        <taxon>Bacteroidota</taxon>
        <taxon>Bacteroidia</taxon>
        <taxon>Marinilabiliales</taxon>
        <taxon>Marinifilaceae</taxon>
        <taxon>Labilibaculum</taxon>
    </lineage>
</organism>
<dbReference type="PANTHER" id="PTHR30189">
    <property type="entry name" value="LPS-ASSEMBLY PROTEIN"/>
    <property type="match status" value="1"/>
</dbReference>
<evidence type="ECO:0000259" key="1">
    <source>
        <dbReference type="Pfam" id="PF19838"/>
    </source>
</evidence>
<keyword evidence="3" id="KW-1185">Reference proteome</keyword>
<comment type="caution">
    <text evidence="2">The sequence shown here is derived from an EMBL/GenBank/DDBJ whole genome shotgun (WGS) entry which is preliminary data.</text>
</comment>